<dbReference type="AlphaFoldDB" id="A0A916SV87"/>
<reference evidence="1" key="2">
    <citation type="submission" date="2020-09" db="EMBL/GenBank/DDBJ databases">
        <authorList>
            <person name="Sun Q."/>
            <person name="Zhou Y."/>
        </authorList>
    </citation>
    <scope>NUCLEOTIDE SEQUENCE</scope>
    <source>
        <strain evidence="1">CGMCC 1.12827</strain>
    </source>
</reference>
<dbReference type="EMBL" id="BMGC01000001">
    <property type="protein sequence ID" value="GGB17899.1"/>
    <property type="molecule type" value="Genomic_DNA"/>
</dbReference>
<reference evidence="1" key="1">
    <citation type="journal article" date="2014" name="Int. J. Syst. Evol. Microbiol.">
        <title>Complete genome sequence of Corynebacterium casei LMG S-19264T (=DSM 44701T), isolated from a smear-ripened cheese.</title>
        <authorList>
            <consortium name="US DOE Joint Genome Institute (JGI-PGF)"/>
            <person name="Walter F."/>
            <person name="Albersmeier A."/>
            <person name="Kalinowski J."/>
            <person name="Ruckert C."/>
        </authorList>
    </citation>
    <scope>NUCLEOTIDE SEQUENCE</scope>
    <source>
        <strain evidence="1">CGMCC 1.12827</strain>
    </source>
</reference>
<organism evidence="1 2">
    <name type="scientific">Gordonia jinhuaensis</name>
    <dbReference type="NCBI Taxonomy" id="1517702"/>
    <lineage>
        <taxon>Bacteria</taxon>
        <taxon>Bacillati</taxon>
        <taxon>Actinomycetota</taxon>
        <taxon>Actinomycetes</taxon>
        <taxon>Mycobacteriales</taxon>
        <taxon>Gordoniaceae</taxon>
        <taxon>Gordonia</taxon>
    </lineage>
</organism>
<evidence type="ECO:0000313" key="2">
    <source>
        <dbReference type="Proteomes" id="UP000621454"/>
    </source>
</evidence>
<dbReference type="Proteomes" id="UP000621454">
    <property type="component" value="Unassembled WGS sequence"/>
</dbReference>
<comment type="caution">
    <text evidence="1">The sequence shown here is derived from an EMBL/GenBank/DDBJ whole genome shotgun (WGS) entry which is preliminary data.</text>
</comment>
<dbReference type="RefSeq" id="WP_188584735.1">
    <property type="nucleotide sequence ID" value="NZ_BMGC01000001.1"/>
</dbReference>
<evidence type="ECO:0000313" key="1">
    <source>
        <dbReference type="EMBL" id="GGB17899.1"/>
    </source>
</evidence>
<name>A0A916SV87_9ACTN</name>
<evidence type="ECO:0008006" key="3">
    <source>
        <dbReference type="Google" id="ProtNLM"/>
    </source>
</evidence>
<dbReference type="Gene3D" id="3.65.10.10">
    <property type="entry name" value="Enolpyruvate transferase domain"/>
    <property type="match status" value="1"/>
</dbReference>
<sequence>MSHADDWYAPEVRHPIRSRISVPESSSGSVDLGVAAAVVSAGLLSSGTVLVRNWPRGAAGDRRLREIWDDMGAYVVASADGLTATSRSTGGRLSGGEWDLVGHTGIAAVIATAGMYATGEVRLHVGDAPARRIAQRIGACGGIAEAAGATVAVTPGASERIEWDCRGGWGPAGLVASVRSRVALRRWSEAEQQRPGLTALWLRMLAADEYLMPGSARLPYDYLR</sequence>
<accession>A0A916SV87</accession>
<dbReference type="GO" id="GO:0016765">
    <property type="term" value="F:transferase activity, transferring alkyl or aryl (other than methyl) groups"/>
    <property type="evidence" value="ECO:0007669"/>
    <property type="project" value="InterPro"/>
</dbReference>
<gene>
    <name evidence="1" type="ORF">GCM10011489_02490</name>
</gene>
<dbReference type="InterPro" id="IPR036968">
    <property type="entry name" value="Enolpyruvate_Tfrase_sf"/>
</dbReference>
<dbReference type="InterPro" id="IPR013792">
    <property type="entry name" value="RNA3'P_cycl/enolpyr_Trfase_a/b"/>
</dbReference>
<dbReference type="SUPFAM" id="SSF55205">
    <property type="entry name" value="EPT/RTPC-like"/>
    <property type="match status" value="1"/>
</dbReference>
<keyword evidence="2" id="KW-1185">Reference proteome</keyword>
<proteinExistence type="predicted"/>
<protein>
    <recommendedName>
        <fullName evidence="3">Enolpyruvate transferase domain-containing protein</fullName>
    </recommendedName>
</protein>